<evidence type="ECO:0000313" key="5">
    <source>
        <dbReference type="Proteomes" id="UP000437736"/>
    </source>
</evidence>
<gene>
    <name evidence="4" type="ORF">GHK86_10950</name>
</gene>
<dbReference type="SMART" id="SM01007">
    <property type="entry name" value="Aldolase_II"/>
    <property type="match status" value="1"/>
</dbReference>
<proteinExistence type="predicted"/>
<feature type="domain" description="Class II aldolase/adducin N-terminal" evidence="3">
    <location>
        <begin position="12"/>
        <end position="192"/>
    </location>
</feature>
<protein>
    <submittedName>
        <fullName evidence="4">L-fuculose-phosphate aldolase</fullName>
    </submittedName>
</protein>
<dbReference type="InterPro" id="IPR001303">
    <property type="entry name" value="Aldolase_II/adducin_N"/>
</dbReference>
<name>A0ABW9QV60_9ACTN</name>
<accession>A0ABW9QV60</accession>
<dbReference type="SUPFAM" id="SSF53639">
    <property type="entry name" value="AraD/HMP-PK domain-like"/>
    <property type="match status" value="1"/>
</dbReference>
<keyword evidence="1" id="KW-0479">Metal-binding</keyword>
<dbReference type="PANTHER" id="PTHR22789">
    <property type="entry name" value="FUCULOSE PHOSPHATE ALDOLASE"/>
    <property type="match status" value="1"/>
</dbReference>
<dbReference type="PANTHER" id="PTHR22789:SF0">
    <property type="entry name" value="3-OXO-TETRONATE 4-PHOSPHATE DECARBOXYLASE-RELATED"/>
    <property type="match status" value="1"/>
</dbReference>
<dbReference type="Gene3D" id="3.40.225.10">
    <property type="entry name" value="Class II aldolase/adducin N-terminal domain"/>
    <property type="match status" value="1"/>
</dbReference>
<evidence type="ECO:0000256" key="2">
    <source>
        <dbReference type="ARBA" id="ARBA00023239"/>
    </source>
</evidence>
<keyword evidence="5" id="KW-1185">Reference proteome</keyword>
<comment type="caution">
    <text evidence="4">The sequence shown here is derived from an EMBL/GenBank/DDBJ whole genome shotgun (WGS) entry which is preliminary data.</text>
</comment>
<reference evidence="4 5" key="1">
    <citation type="submission" date="2019-11" db="EMBL/GenBank/DDBJ databases">
        <title>Acidiferrimicrobium australis gen. nov., sp. nov., an acidophilic and obligately heterotrophic, member of the Actinobacteria that catalyses dissimilatory oxido- reduction of iron isolated from metal-rich acidic water in Chile.</title>
        <authorList>
            <person name="Gonzalez D."/>
            <person name="Huber K."/>
            <person name="Hedrich S."/>
            <person name="Rojas-Villalobos C."/>
            <person name="Quatrini R."/>
            <person name="Dinamarca M.A."/>
            <person name="Schwarz A."/>
            <person name="Canales C."/>
            <person name="Nancucheo I."/>
        </authorList>
    </citation>
    <scope>NUCLEOTIDE SEQUENCE [LARGE SCALE GENOMIC DNA]</scope>
    <source>
        <strain evidence="4 5">USS-CCA1</strain>
    </source>
</reference>
<organism evidence="4 5">
    <name type="scientific">Acidiferrimicrobium australe</name>
    <dbReference type="NCBI Taxonomy" id="2664430"/>
    <lineage>
        <taxon>Bacteria</taxon>
        <taxon>Bacillati</taxon>
        <taxon>Actinomycetota</taxon>
        <taxon>Acidimicrobiia</taxon>
        <taxon>Acidimicrobiales</taxon>
        <taxon>Acidimicrobiaceae</taxon>
        <taxon>Acidiferrimicrobium</taxon>
    </lineage>
</organism>
<dbReference type="InterPro" id="IPR036409">
    <property type="entry name" value="Aldolase_II/adducin_N_sf"/>
</dbReference>
<evidence type="ECO:0000256" key="1">
    <source>
        <dbReference type="ARBA" id="ARBA00022723"/>
    </source>
</evidence>
<dbReference type="Proteomes" id="UP000437736">
    <property type="component" value="Unassembled WGS sequence"/>
</dbReference>
<sequence>MSGAPSSAPTAGKVLHTAKALLRKGLVEGTAGNLSARRPDGLIVTTPSAVDYEAMTLDDLLVVDLDGNVVEPAAAPGRSPTSELHLHLACYRAYDDVQAVIHAHPVWATMFASARQALPACIDEFAMYVGGDVRCAEYGQSGSEALAANAVAALEGRGAALLANHGLVAVGPSPAKVLHIVALVERVAQIAWGARALGGPVALPEQAQTDFAGVYEIMRALP</sequence>
<dbReference type="NCBIfam" id="NF004527">
    <property type="entry name" value="PRK05874.1"/>
    <property type="match status" value="1"/>
</dbReference>
<evidence type="ECO:0000259" key="3">
    <source>
        <dbReference type="SMART" id="SM01007"/>
    </source>
</evidence>
<dbReference type="Pfam" id="PF00596">
    <property type="entry name" value="Aldolase_II"/>
    <property type="match status" value="1"/>
</dbReference>
<keyword evidence="2" id="KW-0456">Lyase</keyword>
<dbReference type="EMBL" id="WJHE01000533">
    <property type="protein sequence ID" value="MST33236.1"/>
    <property type="molecule type" value="Genomic_DNA"/>
</dbReference>
<dbReference type="InterPro" id="IPR050197">
    <property type="entry name" value="Aldolase_class_II_sugar_metab"/>
</dbReference>
<evidence type="ECO:0000313" key="4">
    <source>
        <dbReference type="EMBL" id="MST33236.1"/>
    </source>
</evidence>